<protein>
    <recommendedName>
        <fullName evidence="4">Type 4 fimbrial biogenesis protein PilX N-terminal domain-containing protein</fullName>
    </recommendedName>
</protein>
<dbReference type="Proteomes" id="UP000177763">
    <property type="component" value="Unassembled WGS sequence"/>
</dbReference>
<feature type="transmembrane region" description="Helical" evidence="1">
    <location>
        <begin position="12"/>
        <end position="31"/>
    </location>
</feature>
<organism evidence="2 3">
    <name type="scientific">candidate division WWE3 bacterium RIFCSPLOWO2_12_FULL_36_10</name>
    <dbReference type="NCBI Taxonomy" id="1802630"/>
    <lineage>
        <taxon>Bacteria</taxon>
        <taxon>Katanobacteria</taxon>
    </lineage>
</organism>
<evidence type="ECO:0000313" key="3">
    <source>
        <dbReference type="Proteomes" id="UP000177763"/>
    </source>
</evidence>
<evidence type="ECO:0000256" key="1">
    <source>
        <dbReference type="SAM" id="Phobius"/>
    </source>
</evidence>
<dbReference type="AlphaFoldDB" id="A0A1F4VLL1"/>
<reference evidence="2 3" key="1">
    <citation type="journal article" date="2016" name="Nat. Commun.">
        <title>Thousands of microbial genomes shed light on interconnected biogeochemical processes in an aquifer system.</title>
        <authorList>
            <person name="Anantharaman K."/>
            <person name="Brown C.T."/>
            <person name="Hug L.A."/>
            <person name="Sharon I."/>
            <person name="Castelle C.J."/>
            <person name="Probst A.J."/>
            <person name="Thomas B.C."/>
            <person name="Singh A."/>
            <person name="Wilkins M.J."/>
            <person name="Karaoz U."/>
            <person name="Brodie E.L."/>
            <person name="Williams K.H."/>
            <person name="Hubbard S.S."/>
            <person name="Banfield J.F."/>
        </authorList>
    </citation>
    <scope>NUCLEOTIDE SEQUENCE [LARGE SCALE GENOMIC DNA]</scope>
</reference>
<keyword evidence="1" id="KW-0472">Membrane</keyword>
<keyword evidence="1" id="KW-1133">Transmembrane helix</keyword>
<gene>
    <name evidence="2" type="ORF">A3H26_00710</name>
</gene>
<proteinExistence type="predicted"/>
<keyword evidence="1" id="KW-0812">Transmembrane</keyword>
<dbReference type="STRING" id="1802630.A3H26_00710"/>
<accession>A0A1F4VLL1</accession>
<sequence>MKNMRKDNGQVLVFVVATMAIALAVGISFSLRTLSSLSRTSTTDTSSRVLAAAEGGAERYLSKTISELDAKVGQQSEVIKFVGTSNDNISTKASVTVTKYPTDPSGKFTFTVKQGKVVQINLSGYGSSSIDLCWSSVLSAKDSDLYYSVYSDTAILRKFGLKSISRNGFPSGYSNNFESAGNNSKCGQVASNFKNISWSGIAKYLRIYSINNDSTVELFPSGNLPTQGYKITSVGELNDIVSNQRVTKTVTVLRPLPYLPAMFDFGIYSDSGTVQ</sequence>
<comment type="caution">
    <text evidence="2">The sequence shown here is derived from an EMBL/GenBank/DDBJ whole genome shotgun (WGS) entry which is preliminary data.</text>
</comment>
<name>A0A1F4VLL1_UNCKA</name>
<evidence type="ECO:0000313" key="2">
    <source>
        <dbReference type="EMBL" id="OGC57788.1"/>
    </source>
</evidence>
<dbReference type="EMBL" id="MEVN01000005">
    <property type="protein sequence ID" value="OGC57788.1"/>
    <property type="molecule type" value="Genomic_DNA"/>
</dbReference>
<evidence type="ECO:0008006" key="4">
    <source>
        <dbReference type="Google" id="ProtNLM"/>
    </source>
</evidence>